<gene>
    <name evidence="1" type="ORF">PXEA_LOCUS31481</name>
</gene>
<reference evidence="1" key="1">
    <citation type="submission" date="2018-11" db="EMBL/GenBank/DDBJ databases">
        <authorList>
            <consortium name="Pathogen Informatics"/>
        </authorList>
    </citation>
    <scope>NUCLEOTIDE SEQUENCE</scope>
</reference>
<evidence type="ECO:0000313" key="1">
    <source>
        <dbReference type="EMBL" id="VEL38041.1"/>
    </source>
</evidence>
<accession>A0A3S5C687</accession>
<proteinExistence type="predicted"/>
<dbReference type="AlphaFoldDB" id="A0A3S5C687"/>
<name>A0A3S5C687_9PLAT</name>
<comment type="caution">
    <text evidence="1">The sequence shown here is derived from an EMBL/GenBank/DDBJ whole genome shotgun (WGS) entry which is preliminary data.</text>
</comment>
<organism evidence="1 2">
    <name type="scientific">Protopolystoma xenopodis</name>
    <dbReference type="NCBI Taxonomy" id="117903"/>
    <lineage>
        <taxon>Eukaryota</taxon>
        <taxon>Metazoa</taxon>
        <taxon>Spiralia</taxon>
        <taxon>Lophotrochozoa</taxon>
        <taxon>Platyhelminthes</taxon>
        <taxon>Monogenea</taxon>
        <taxon>Polyopisthocotylea</taxon>
        <taxon>Polystomatidea</taxon>
        <taxon>Polystomatidae</taxon>
        <taxon>Protopolystoma</taxon>
    </lineage>
</organism>
<evidence type="ECO:0000313" key="2">
    <source>
        <dbReference type="Proteomes" id="UP000784294"/>
    </source>
</evidence>
<sequence>MPSTKCVLITSANGMKTGLDRMLSVLSSFNIFGGDSSEALGALLFMPRLHQATAIIFASSISSYGVELFCRRLQSAVSWR</sequence>
<dbReference type="Proteomes" id="UP000784294">
    <property type="component" value="Unassembled WGS sequence"/>
</dbReference>
<dbReference type="EMBL" id="CAAALY010256708">
    <property type="protein sequence ID" value="VEL38041.1"/>
    <property type="molecule type" value="Genomic_DNA"/>
</dbReference>
<keyword evidence="2" id="KW-1185">Reference proteome</keyword>
<protein>
    <submittedName>
        <fullName evidence="1">Uncharacterized protein</fullName>
    </submittedName>
</protein>